<dbReference type="EMBL" id="JALJOT010000011">
    <property type="protein sequence ID" value="KAK9905699.1"/>
    <property type="molecule type" value="Genomic_DNA"/>
</dbReference>
<sequence length="1667" mass="179221">MSKKRSREEACLTAEEEAQLLHAGQHTEGGFLQLQAKELEAARAVDYAREDALETVIKKLQKELAKFAQRTIAEPTREVKQYLKLHGMPERPLRFHPPSAVRPIGSWAARTMAQPSATVDIAVEMPRACFDEKDHLNGRYIARRAQYLGELAAALRKKPTFRQLSWEFLGHDTRKPVLLLRPQPKGLERPLGFAIRLIPTIAPGTFPLPKLAPDRNCLRATNGNAAAPDEQSKQELAPTPLYNTALLQDMLAEVQQTALQEAITTLPQLPDAIILLKVWARAQGLEQEPDSFDGFLLSMLAAHLAINGTLTQAMSPLQAARAVMQALSKEATFSRGVAMLRRDCGAPGQPPAAAVWRERHGIVFLDPSGFLNLTAHVSKSGLAQAQQASKRAVALLDHPTDAVDVFEAVFLTPQARGVPFDAFWRVSATLPESATSLSGDSPPWRELESRVESLVTQVLGTRAKSVRAFRRRLQGASDLAGGSPAGARLEVLVAAQMDPATAQRAQDVGPPLDSPKAAAFLDFWGKDIADKTRFQDGYMAYAVTWEEPGRASATRHAIADRAVAHALIKHLGPGAHVTGHADLLDEALAQKGTPPDALAGAYRSITAAARNLTTKLRAASGLPLRVVSVQPLSAALRDTAAFPPLPHPLATAKLGALSGRGDLGRVPRCLEPLELLVQLEGSGRWPDHPEAFLKAKAAMGCQLADELASGFGLRALASQHCIDVFAEGYAFRLYLSSDRDQAMAAKLGSSEEAFPDTPTAQLAAAASFAAMQRRAAHHGLMSALAGSAPAFPTAARMAQRWLGAQMLSNQICLEAGELLVAAAFSPERGLPVPGTRLGGFTRFLHLVASLGERGSRALVVDPDSSLKEGDRAAEVESLSTAARQGKAPPLALVTPYDTLSEAWTRARPSAAIVRRAAALAGRSLTLLQEHIELGRHTSSAVREAVFSPAIADFDALLMLRRDALPSADRAAQGAKALAAAARKRGFAPLEGSRSEQPDARARAVLRAVPEEVLRKRGPERVAKDLLVGFDPVSIYLAGLERRFDGIATFCADLLGGPLIGVKWNSQVSASHQLIIQPAVEQWSPVAFSKHRAPGFPPGLRTRSGPGHSGAKRCPLSGEINVLVETSDAPDRLHVLTEEALNDVTLKLKLKGWFTTNQTLVLGERELLRQEVQDELANAADADLKFDQDTDRRPRSALTAALASSPRKENAPAASNSLVVRGLVLGKGEQLDRELARKGPLDDNAVVHLVVRRTAKVSYSAHGNEFELSISASDSAETVKRRAEAVSGLVFDSHQLVHNGEVLSGKSLAEYGVQKGSVLELVPYEPFVPETMPESSPLLSSPAHELFDGFQAARAGLKNGHAPKLATSGTGGSYFIAGADGKPVAVFKPLDEEPLAVNNPKMHKGDSSGSSDHGLRRGIRPGEGAMREVAAFLLDHDHFAGVPPTALVSCHVGNEDASQGAKVGSLQAFVEAEGDCEERGISAFPVHEVHKIALLDMRLGNCDRNGGNILVRKGPEGAWQLVPIDHGYILPDSFQDISFEWLYWPQARAPFDERSLAYIEALDAERDLSILAQHGLGIRPECARILRVLTALLKKAARRGLTPYDIGSIMCREGMGKSPLEKLHSRATAQAAAAGSTVSAEPLYLRCMDRLMDEFLEESVLDQLPIGA</sequence>
<dbReference type="InterPro" id="IPR035367">
    <property type="entry name" value="Nrap_D2"/>
</dbReference>
<evidence type="ECO:0000256" key="2">
    <source>
        <dbReference type="ARBA" id="ARBA00006674"/>
    </source>
</evidence>
<gene>
    <name evidence="8" type="ORF">WJX75_004785</name>
</gene>
<dbReference type="Pfam" id="PF00454">
    <property type="entry name" value="PI3_PI4_kinase"/>
    <property type="match status" value="1"/>
</dbReference>
<dbReference type="Pfam" id="PF17404">
    <property type="entry name" value="Nrap_D3"/>
    <property type="match status" value="1"/>
</dbReference>
<dbReference type="InterPro" id="IPR005554">
    <property type="entry name" value="NOL6/Upt22"/>
</dbReference>
<dbReference type="InterPro" id="IPR000403">
    <property type="entry name" value="PI3/4_kinase_cat_dom"/>
</dbReference>
<dbReference type="Pfam" id="PF17407">
    <property type="entry name" value="Nrap_D6"/>
    <property type="match status" value="1"/>
</dbReference>
<feature type="domain" description="PI3K/PI4K catalytic" evidence="7">
    <location>
        <begin position="1359"/>
        <end position="1651"/>
    </location>
</feature>
<evidence type="ECO:0000256" key="1">
    <source>
        <dbReference type="ARBA" id="ARBA00004604"/>
    </source>
</evidence>
<dbReference type="InterPro" id="IPR035370">
    <property type="entry name" value="Nrap_D5"/>
</dbReference>
<dbReference type="InterPro" id="IPR035369">
    <property type="entry name" value="Nrap_D4"/>
</dbReference>
<organism evidence="8 9">
    <name type="scientific">Coccomyxa subellipsoidea</name>
    <dbReference type="NCBI Taxonomy" id="248742"/>
    <lineage>
        <taxon>Eukaryota</taxon>
        <taxon>Viridiplantae</taxon>
        <taxon>Chlorophyta</taxon>
        <taxon>core chlorophytes</taxon>
        <taxon>Trebouxiophyceae</taxon>
        <taxon>Trebouxiophyceae incertae sedis</taxon>
        <taxon>Coccomyxaceae</taxon>
        <taxon>Coccomyxa</taxon>
    </lineage>
</organism>
<dbReference type="InterPro" id="IPR035371">
    <property type="entry name" value="Nrap_D6"/>
</dbReference>
<dbReference type="Proteomes" id="UP001491310">
    <property type="component" value="Unassembled WGS sequence"/>
</dbReference>
<protein>
    <recommendedName>
        <fullName evidence="10">1-phosphatidylinositol 4-kinase</fullName>
    </recommendedName>
</protein>
<comment type="subcellular location">
    <subcellularLocation>
        <location evidence="1">Nucleus</location>
        <location evidence="1">Nucleolus</location>
    </subcellularLocation>
</comment>
<dbReference type="PROSITE" id="PS50290">
    <property type="entry name" value="PI3_4_KINASE_3"/>
    <property type="match status" value="1"/>
</dbReference>
<feature type="region of interest" description="Disordered" evidence="5">
    <location>
        <begin position="1395"/>
        <end position="1419"/>
    </location>
</feature>
<dbReference type="CDD" id="cd17039">
    <property type="entry name" value="Ubl_ubiquitin_like"/>
    <property type="match status" value="1"/>
</dbReference>
<name>A0ABR2YHR2_9CHLO</name>
<dbReference type="Pfam" id="PF17405">
    <property type="entry name" value="Nrap_D4"/>
    <property type="match status" value="1"/>
</dbReference>
<comment type="similarity">
    <text evidence="2">Belongs to the NRAP family.</text>
</comment>
<feature type="domain" description="Ubiquitin-like" evidence="6">
    <location>
        <begin position="1246"/>
        <end position="1321"/>
    </location>
</feature>
<dbReference type="PANTHER" id="PTHR17972:SF0">
    <property type="entry name" value="NUCLEOLAR PROTEIN 6"/>
    <property type="match status" value="1"/>
</dbReference>
<evidence type="ECO:0000256" key="3">
    <source>
        <dbReference type="ARBA" id="ARBA00022884"/>
    </source>
</evidence>
<proteinExistence type="inferred from homology"/>
<dbReference type="Gene3D" id="3.10.20.90">
    <property type="entry name" value="Phosphatidylinositol 3-kinase Catalytic Subunit, Chain A, domain 1"/>
    <property type="match status" value="1"/>
</dbReference>
<dbReference type="InterPro" id="IPR035368">
    <property type="entry name" value="Nrap_D3"/>
</dbReference>
<dbReference type="SUPFAM" id="SSF54236">
    <property type="entry name" value="Ubiquitin-like"/>
    <property type="match status" value="1"/>
</dbReference>
<dbReference type="PANTHER" id="PTHR17972">
    <property type="entry name" value="NUCLEOLAR RNA-ASSOCIATED PROTEIN"/>
    <property type="match status" value="1"/>
</dbReference>
<dbReference type="InterPro" id="IPR029071">
    <property type="entry name" value="Ubiquitin-like_domsf"/>
</dbReference>
<comment type="caution">
    <text evidence="8">The sequence shown here is derived from an EMBL/GenBank/DDBJ whole genome shotgun (WGS) entry which is preliminary data.</text>
</comment>
<evidence type="ECO:0000256" key="5">
    <source>
        <dbReference type="SAM" id="MobiDB-lite"/>
    </source>
</evidence>
<dbReference type="Gene3D" id="1.10.1410.10">
    <property type="match status" value="1"/>
</dbReference>
<dbReference type="Pfam" id="PF03813">
    <property type="entry name" value="Nrap"/>
    <property type="match status" value="1"/>
</dbReference>
<evidence type="ECO:0000313" key="9">
    <source>
        <dbReference type="Proteomes" id="UP001491310"/>
    </source>
</evidence>
<reference evidence="8 9" key="1">
    <citation type="journal article" date="2024" name="Nat. Commun.">
        <title>Phylogenomics reveals the evolutionary origins of lichenization in chlorophyte algae.</title>
        <authorList>
            <person name="Puginier C."/>
            <person name="Libourel C."/>
            <person name="Otte J."/>
            <person name="Skaloud P."/>
            <person name="Haon M."/>
            <person name="Grisel S."/>
            <person name="Petersen M."/>
            <person name="Berrin J.G."/>
            <person name="Delaux P.M."/>
            <person name="Dal Grande F."/>
            <person name="Keller J."/>
        </authorList>
    </citation>
    <scope>NUCLEOTIDE SEQUENCE [LARGE SCALE GENOMIC DNA]</scope>
    <source>
        <strain evidence="8 9">SAG 216-7</strain>
    </source>
</reference>
<evidence type="ECO:0008006" key="10">
    <source>
        <dbReference type="Google" id="ProtNLM"/>
    </source>
</evidence>
<evidence type="ECO:0000259" key="6">
    <source>
        <dbReference type="PROSITE" id="PS50053"/>
    </source>
</evidence>
<dbReference type="InterPro" id="IPR000626">
    <property type="entry name" value="Ubiquitin-like_dom"/>
</dbReference>
<accession>A0ABR2YHR2</accession>
<dbReference type="PROSITE" id="PS50053">
    <property type="entry name" value="UBIQUITIN_2"/>
    <property type="match status" value="1"/>
</dbReference>
<evidence type="ECO:0000313" key="8">
    <source>
        <dbReference type="EMBL" id="KAK9905699.1"/>
    </source>
</evidence>
<evidence type="ECO:0000256" key="4">
    <source>
        <dbReference type="ARBA" id="ARBA00023242"/>
    </source>
</evidence>
<keyword evidence="4" id="KW-0539">Nucleus</keyword>
<keyword evidence="9" id="KW-1185">Reference proteome</keyword>
<keyword evidence="3" id="KW-0694">RNA-binding</keyword>
<evidence type="ECO:0000259" key="7">
    <source>
        <dbReference type="PROSITE" id="PS50290"/>
    </source>
</evidence>
<dbReference type="Pfam" id="PF00240">
    <property type="entry name" value="ubiquitin"/>
    <property type="match status" value="1"/>
</dbReference>
<dbReference type="Pfam" id="PF17406">
    <property type="entry name" value="Nrap_D5"/>
    <property type="match status" value="1"/>
</dbReference>
<dbReference type="Pfam" id="PF17403">
    <property type="entry name" value="Nrap_D2"/>
    <property type="match status" value="1"/>
</dbReference>
<dbReference type="InterPro" id="IPR035082">
    <property type="entry name" value="Nrap_D1"/>
</dbReference>